<dbReference type="InterPro" id="IPR009711">
    <property type="entry name" value="UPF0473"/>
</dbReference>
<evidence type="ECO:0000313" key="1">
    <source>
        <dbReference type="EMBL" id="MBP2025245.1"/>
    </source>
</evidence>
<proteinExistence type="predicted"/>
<name>A0ABS4KD08_9FIRM</name>
<organism evidence="1 2">
    <name type="scientific">Peptoniphilus stercorisuis</name>
    <dbReference type="NCBI Taxonomy" id="1436965"/>
    <lineage>
        <taxon>Bacteria</taxon>
        <taxon>Bacillati</taxon>
        <taxon>Bacillota</taxon>
        <taxon>Tissierellia</taxon>
        <taxon>Tissierellales</taxon>
        <taxon>Peptoniphilaceae</taxon>
        <taxon>Peptoniphilus</taxon>
    </lineage>
</organism>
<gene>
    <name evidence="1" type="ORF">J2Z71_000775</name>
</gene>
<accession>A0ABS4KD08</accession>
<comment type="caution">
    <text evidence="1">The sequence shown here is derived from an EMBL/GenBank/DDBJ whole genome shotgun (WGS) entry which is preliminary data.</text>
</comment>
<reference evidence="1 2" key="1">
    <citation type="submission" date="2021-03" db="EMBL/GenBank/DDBJ databases">
        <title>Genomic Encyclopedia of Type Strains, Phase IV (KMG-IV): sequencing the most valuable type-strain genomes for metagenomic binning, comparative biology and taxonomic classification.</title>
        <authorList>
            <person name="Goeker M."/>
        </authorList>
    </citation>
    <scope>NUCLEOTIDE SEQUENCE [LARGE SCALE GENOMIC DNA]</scope>
    <source>
        <strain evidence="1 2">DSM 27563</strain>
    </source>
</reference>
<sequence length="127" mass="14700">MENEKTCGCGNNHEHNHNHECGCGHDHNHDHDHECGCGHDHESEEFDTIVLTLDDDSELECIVIGTFDFEEKSYMALLPSNEADGDEVFLYEFEEINEEEIDLKVIEDDATFEKVSNEFEELFMEEE</sequence>
<protein>
    <submittedName>
        <fullName evidence="1">Uncharacterized protein YrzB (UPF0473 family)</fullName>
    </submittedName>
</protein>
<dbReference type="EMBL" id="JAGGLJ010000006">
    <property type="protein sequence ID" value="MBP2025245.1"/>
    <property type="molecule type" value="Genomic_DNA"/>
</dbReference>
<evidence type="ECO:0000313" key="2">
    <source>
        <dbReference type="Proteomes" id="UP001519306"/>
    </source>
</evidence>
<dbReference type="Pfam" id="PF06949">
    <property type="entry name" value="DUF1292"/>
    <property type="match status" value="1"/>
</dbReference>
<keyword evidence="2" id="KW-1185">Reference proteome</keyword>
<dbReference type="Proteomes" id="UP001519306">
    <property type="component" value="Unassembled WGS sequence"/>
</dbReference>
<dbReference type="RefSeq" id="WP_210060543.1">
    <property type="nucleotide sequence ID" value="NZ_JAGGLJ010000006.1"/>
</dbReference>